<accession>A0ACB7PPG0</accession>
<sequence>MATTEEAAATTSATANAPSTAPIPAPMTLPRVPIPPRGVDYRGKLVLAPMVRSGELPSRLLALHYGADLVWGPETVDHSLIGAARRVNPRTNMIEYTRQPSHSYSPANNNENTNGVTESVIYRLDPTREKGKLIFQLGTADAARAVAAARFVAADVAGIDVNAGCPKPFSVSGGMGAALLRTPEKLAAILEALVREITPTCGLGVSVKIRLLETAAETEALVRRLVRTGITGLTVHCRTTPMRPRERAIRGQLRMVREVCHEAGVACLMNGDVEGRDQADALVEEFGVDGAMIATAAERNPSCFRSGAEGGMATWQETTEKYLRYAMEVENKVANTKFLLAQMVPGKASVHRGLHKCRSYVEYVDTLGLEGMKEKARETDRLLGLGEFEVRPGPKQKNKGQQQQNDQESKKRKREEVKEEPAKRLEVAEPEPELEPGLGPVVAAASVAVKSDTLGGSTNALRSFRRWKSTSAIAVFSGSEQQHLAAPPREELLAQAGEPALPEGLCLAQGGGLVAVGGMVVVVVDVVAVLGVGFVPGRRTDANSVTTAPPREWPTSMMGGSEGQCMAVCVRVSTARRSVARVVSERSGELSSPASPSPSPGTLDGVMVNPCPLASSDKIPAPGRRFLISAPSTAKDKPELPAPWCETNNGPPGLPGPDPGAGEVR</sequence>
<dbReference type="Proteomes" id="UP000724584">
    <property type="component" value="Unassembled WGS sequence"/>
</dbReference>
<proteinExistence type="predicted"/>
<comment type="caution">
    <text evidence="1">The sequence shown here is derived from an EMBL/GenBank/DDBJ whole genome shotgun (WGS) entry which is preliminary data.</text>
</comment>
<protein>
    <submittedName>
        <fullName evidence="1">Uncharacterized protein</fullName>
    </submittedName>
</protein>
<evidence type="ECO:0000313" key="2">
    <source>
        <dbReference type="Proteomes" id="UP000724584"/>
    </source>
</evidence>
<name>A0ACB7PPG0_9PEZI</name>
<dbReference type="EMBL" id="JAGIZQ010000001">
    <property type="protein sequence ID" value="KAH6650744.1"/>
    <property type="molecule type" value="Genomic_DNA"/>
</dbReference>
<reference evidence="1 2" key="1">
    <citation type="journal article" date="2021" name="Nat. Commun.">
        <title>Genetic determinants of endophytism in the Arabidopsis root mycobiome.</title>
        <authorList>
            <person name="Mesny F."/>
            <person name="Miyauchi S."/>
            <person name="Thiergart T."/>
            <person name="Pickel B."/>
            <person name="Atanasova L."/>
            <person name="Karlsson M."/>
            <person name="Huettel B."/>
            <person name="Barry K.W."/>
            <person name="Haridas S."/>
            <person name="Chen C."/>
            <person name="Bauer D."/>
            <person name="Andreopoulos W."/>
            <person name="Pangilinan J."/>
            <person name="LaButti K."/>
            <person name="Riley R."/>
            <person name="Lipzen A."/>
            <person name="Clum A."/>
            <person name="Drula E."/>
            <person name="Henrissat B."/>
            <person name="Kohler A."/>
            <person name="Grigoriev I.V."/>
            <person name="Martin F.M."/>
            <person name="Hacquard S."/>
        </authorList>
    </citation>
    <scope>NUCLEOTIDE SEQUENCE [LARGE SCALE GENOMIC DNA]</scope>
    <source>
        <strain evidence="1 2">MPI-SDFR-AT-0079</strain>
    </source>
</reference>
<keyword evidence="2" id="KW-1185">Reference proteome</keyword>
<organism evidence="1 2">
    <name type="scientific">Chaetomium tenue</name>
    <dbReference type="NCBI Taxonomy" id="1854479"/>
    <lineage>
        <taxon>Eukaryota</taxon>
        <taxon>Fungi</taxon>
        <taxon>Dikarya</taxon>
        <taxon>Ascomycota</taxon>
        <taxon>Pezizomycotina</taxon>
        <taxon>Sordariomycetes</taxon>
        <taxon>Sordariomycetidae</taxon>
        <taxon>Sordariales</taxon>
        <taxon>Chaetomiaceae</taxon>
        <taxon>Chaetomium</taxon>
    </lineage>
</organism>
<evidence type="ECO:0000313" key="1">
    <source>
        <dbReference type="EMBL" id="KAH6650744.1"/>
    </source>
</evidence>
<gene>
    <name evidence="1" type="ORF">F5144DRAFT_477796</name>
</gene>